<dbReference type="AlphaFoldDB" id="A0A0C3NU98"/>
<organism evidence="6 7">
    <name type="scientific">Phlebiopsis gigantea (strain 11061_1 CR5-6)</name>
    <name type="common">White-rot fungus</name>
    <name type="synonym">Peniophora gigantea</name>
    <dbReference type="NCBI Taxonomy" id="745531"/>
    <lineage>
        <taxon>Eukaryota</taxon>
        <taxon>Fungi</taxon>
        <taxon>Dikarya</taxon>
        <taxon>Basidiomycota</taxon>
        <taxon>Agaricomycotina</taxon>
        <taxon>Agaricomycetes</taxon>
        <taxon>Polyporales</taxon>
        <taxon>Phanerochaetaceae</taxon>
        <taxon>Phlebiopsis</taxon>
    </lineage>
</organism>
<feature type="transmembrane region" description="Helical" evidence="4">
    <location>
        <begin position="196"/>
        <end position="215"/>
    </location>
</feature>
<feature type="transmembrane region" description="Helical" evidence="4">
    <location>
        <begin position="334"/>
        <end position="354"/>
    </location>
</feature>
<keyword evidence="4" id="KW-0812">Transmembrane</keyword>
<accession>A0A0C3NU98</accession>
<feature type="compositionally biased region" description="Basic and acidic residues" evidence="3">
    <location>
        <begin position="30"/>
        <end position="44"/>
    </location>
</feature>
<feature type="transmembrane region" description="Helical" evidence="4">
    <location>
        <begin position="227"/>
        <end position="248"/>
    </location>
</feature>
<evidence type="ECO:0000256" key="1">
    <source>
        <dbReference type="ARBA" id="ARBA00004141"/>
    </source>
</evidence>
<name>A0A0C3NU98_PHLG1</name>
<feature type="domain" description="Major facilitator superfamily (MFS) profile" evidence="5">
    <location>
        <begin position="270"/>
        <end position="457"/>
    </location>
</feature>
<keyword evidence="4" id="KW-1133">Transmembrane helix</keyword>
<dbReference type="OrthoDB" id="6509908at2759"/>
<evidence type="ECO:0000313" key="6">
    <source>
        <dbReference type="EMBL" id="KIP08884.1"/>
    </source>
</evidence>
<dbReference type="PROSITE" id="PS50850">
    <property type="entry name" value="MFS"/>
    <property type="match status" value="1"/>
</dbReference>
<dbReference type="GO" id="GO:0016020">
    <property type="term" value="C:membrane"/>
    <property type="evidence" value="ECO:0007669"/>
    <property type="project" value="UniProtKB-SubCell"/>
</dbReference>
<feature type="transmembrane region" description="Helical" evidence="4">
    <location>
        <begin position="360"/>
        <end position="379"/>
    </location>
</feature>
<dbReference type="Proteomes" id="UP000053257">
    <property type="component" value="Unassembled WGS sequence"/>
</dbReference>
<dbReference type="PANTHER" id="PTHR11360:SF284">
    <property type="entry name" value="EG:103B4.3 PROTEIN-RELATED"/>
    <property type="match status" value="1"/>
</dbReference>
<evidence type="ECO:0000259" key="5">
    <source>
        <dbReference type="PROSITE" id="PS50850"/>
    </source>
</evidence>
<protein>
    <recommendedName>
        <fullName evidence="5">Major facilitator superfamily (MFS) profile domain-containing protein</fullName>
    </recommendedName>
</protein>
<feature type="transmembrane region" description="Helical" evidence="4">
    <location>
        <begin position="138"/>
        <end position="155"/>
    </location>
</feature>
<dbReference type="InterPro" id="IPR020846">
    <property type="entry name" value="MFS_dom"/>
</dbReference>
<feature type="transmembrane region" description="Helical" evidence="4">
    <location>
        <begin position="68"/>
        <end position="88"/>
    </location>
</feature>
<feature type="transmembrane region" description="Helical" evidence="4">
    <location>
        <begin position="421"/>
        <end position="444"/>
    </location>
</feature>
<dbReference type="Pfam" id="PF07690">
    <property type="entry name" value="MFS_1"/>
    <property type="match status" value="1"/>
</dbReference>
<feature type="transmembrane region" description="Helical" evidence="4">
    <location>
        <begin position="161"/>
        <end position="184"/>
    </location>
</feature>
<feature type="region of interest" description="Disordered" evidence="3">
    <location>
        <begin position="1"/>
        <end position="44"/>
    </location>
</feature>
<dbReference type="InterPro" id="IPR036259">
    <property type="entry name" value="MFS_trans_sf"/>
</dbReference>
<gene>
    <name evidence="6" type="ORF">PHLGIDRAFT_358193</name>
</gene>
<feature type="transmembrane region" description="Helical" evidence="4">
    <location>
        <begin position="391"/>
        <end position="409"/>
    </location>
</feature>
<dbReference type="SUPFAM" id="SSF103473">
    <property type="entry name" value="MFS general substrate transporter"/>
    <property type="match status" value="1"/>
</dbReference>
<feature type="transmembrane region" description="Helical" evidence="4">
    <location>
        <begin position="108"/>
        <end position="126"/>
    </location>
</feature>
<comment type="subcellular location">
    <subcellularLocation>
        <location evidence="1">Membrane</location>
        <topology evidence="1">Multi-pass membrane protein</topology>
    </subcellularLocation>
</comment>
<evidence type="ECO:0000256" key="2">
    <source>
        <dbReference type="ARBA" id="ARBA00006727"/>
    </source>
</evidence>
<dbReference type="InterPro" id="IPR011701">
    <property type="entry name" value="MFS"/>
</dbReference>
<sequence length="457" mass="48718">MAHPTAIPRTSSYGSDDSEKTLGGTQVARGAEKPKVSEDGSSDTRVEAQAAAVETYEEPYVPDGGWRAWLVVLGGALGNGATFGYVNAWGIFQSYYEETLLKDTPPSTIAWIGSIQYAFTFIPGLFMGQLFDRGHLKIPLAIASILLVVFTLLVAQCTEYWQFLLCQGFAVGLASGATFGPLVAAVSHWFKRRKGLALALMSFGTSTCGALFPVAVDNLIKRVGFQWTMRILALILLCMLTATTLLVSRRLPPAKHPRPIFDFHQFKTPAFSMYCASGFVSFLGLYTFLTYINVSATAVGIDPNFAAYLVSIANAGSAGGRVVMMILSDRLGPLTMMAPAAFLAGITTLIWPFIRTKGAFIVLGIINGIFVGIFASVLGAPPIAMGPLDTVGVRVGMFFSVIALGAVAGPPISGAINTATGGFYAVGYYASAVIFLSVGMFWYTRHLVLGGKLRGKA</sequence>
<proteinExistence type="inferred from homology"/>
<dbReference type="HOGENOM" id="CLU_001265_1_1_1"/>
<keyword evidence="4" id="KW-0472">Membrane</keyword>
<dbReference type="Gene3D" id="1.20.1250.20">
    <property type="entry name" value="MFS general substrate transporter like domains"/>
    <property type="match status" value="2"/>
</dbReference>
<comment type="similarity">
    <text evidence="2">Belongs to the major facilitator superfamily. Monocarboxylate porter (TC 2.A.1.13) family.</text>
</comment>
<dbReference type="GO" id="GO:0022857">
    <property type="term" value="F:transmembrane transporter activity"/>
    <property type="evidence" value="ECO:0007669"/>
    <property type="project" value="InterPro"/>
</dbReference>
<evidence type="ECO:0000313" key="7">
    <source>
        <dbReference type="Proteomes" id="UP000053257"/>
    </source>
</evidence>
<evidence type="ECO:0000256" key="3">
    <source>
        <dbReference type="SAM" id="MobiDB-lite"/>
    </source>
</evidence>
<reference evidence="6 7" key="1">
    <citation type="journal article" date="2014" name="PLoS Genet.">
        <title>Analysis of the Phlebiopsis gigantea genome, transcriptome and secretome provides insight into its pioneer colonization strategies of wood.</title>
        <authorList>
            <person name="Hori C."/>
            <person name="Ishida T."/>
            <person name="Igarashi K."/>
            <person name="Samejima M."/>
            <person name="Suzuki H."/>
            <person name="Master E."/>
            <person name="Ferreira P."/>
            <person name="Ruiz-Duenas F.J."/>
            <person name="Held B."/>
            <person name="Canessa P."/>
            <person name="Larrondo L.F."/>
            <person name="Schmoll M."/>
            <person name="Druzhinina I.S."/>
            <person name="Kubicek C.P."/>
            <person name="Gaskell J.A."/>
            <person name="Kersten P."/>
            <person name="St John F."/>
            <person name="Glasner J."/>
            <person name="Sabat G."/>
            <person name="Splinter BonDurant S."/>
            <person name="Syed K."/>
            <person name="Yadav J."/>
            <person name="Mgbeahuruike A.C."/>
            <person name="Kovalchuk A."/>
            <person name="Asiegbu F.O."/>
            <person name="Lackner G."/>
            <person name="Hoffmeister D."/>
            <person name="Rencoret J."/>
            <person name="Gutierrez A."/>
            <person name="Sun H."/>
            <person name="Lindquist E."/>
            <person name="Barry K."/>
            <person name="Riley R."/>
            <person name="Grigoriev I.V."/>
            <person name="Henrissat B."/>
            <person name="Kues U."/>
            <person name="Berka R.M."/>
            <person name="Martinez A.T."/>
            <person name="Covert S.F."/>
            <person name="Blanchette R.A."/>
            <person name="Cullen D."/>
        </authorList>
    </citation>
    <scope>NUCLEOTIDE SEQUENCE [LARGE SCALE GENOMIC DNA]</scope>
    <source>
        <strain evidence="6 7">11061_1 CR5-6</strain>
    </source>
</reference>
<dbReference type="EMBL" id="KN840473">
    <property type="protein sequence ID" value="KIP08884.1"/>
    <property type="molecule type" value="Genomic_DNA"/>
</dbReference>
<feature type="transmembrane region" description="Helical" evidence="4">
    <location>
        <begin position="269"/>
        <end position="293"/>
    </location>
</feature>
<dbReference type="PANTHER" id="PTHR11360">
    <property type="entry name" value="MONOCARBOXYLATE TRANSPORTER"/>
    <property type="match status" value="1"/>
</dbReference>
<evidence type="ECO:0000256" key="4">
    <source>
        <dbReference type="SAM" id="Phobius"/>
    </source>
</evidence>
<dbReference type="InterPro" id="IPR050327">
    <property type="entry name" value="Proton-linked_MCT"/>
</dbReference>
<keyword evidence="7" id="KW-1185">Reference proteome</keyword>